<dbReference type="PROSITE" id="PS50240">
    <property type="entry name" value="TRYPSIN_DOM"/>
    <property type="match status" value="1"/>
</dbReference>
<reference evidence="1 2" key="1">
    <citation type="submission" date="2013-11" db="EMBL/GenBank/DDBJ databases">
        <title>Opisthorchis viverrini - life in the bile duct.</title>
        <authorList>
            <person name="Young N.D."/>
            <person name="Nagarajan N."/>
            <person name="Lin S.J."/>
            <person name="Korhonen P.K."/>
            <person name="Jex A.R."/>
            <person name="Hall R.S."/>
            <person name="Safavi-Hemami H."/>
            <person name="Kaewkong W."/>
            <person name="Bertrand D."/>
            <person name="Gao S."/>
            <person name="Seet Q."/>
            <person name="Wongkham S."/>
            <person name="Teh B.T."/>
            <person name="Wongkham C."/>
            <person name="Intapan P.M."/>
            <person name="Maleewong W."/>
            <person name="Yang X."/>
            <person name="Hu M."/>
            <person name="Wang Z."/>
            <person name="Hofmann A."/>
            <person name="Sternberg P.W."/>
            <person name="Tan P."/>
            <person name="Wang J."/>
            <person name="Gasser R.B."/>
        </authorList>
    </citation>
    <scope>NUCLEOTIDE SEQUENCE [LARGE SCALE GENOMIC DNA]</scope>
</reference>
<dbReference type="PANTHER" id="PTHR24276">
    <property type="entry name" value="POLYSERASE-RELATED"/>
    <property type="match status" value="1"/>
</dbReference>
<dbReference type="GO" id="GO:0006508">
    <property type="term" value="P:proteolysis"/>
    <property type="evidence" value="ECO:0007669"/>
    <property type="project" value="UniProtKB-KW"/>
</dbReference>
<gene>
    <name evidence="1" type="ORF">T265_10807</name>
</gene>
<keyword evidence="2" id="KW-1185">Reference proteome</keyword>
<evidence type="ECO:0000313" key="1">
    <source>
        <dbReference type="EMBL" id="KER20716.1"/>
    </source>
</evidence>
<accession>A0A074Z112</accession>
<protein>
    <submittedName>
        <fullName evidence="1">Uncharacterized protein</fullName>
    </submittedName>
</protein>
<dbReference type="EMBL" id="KL597028">
    <property type="protein sequence ID" value="KER20716.1"/>
    <property type="molecule type" value="Genomic_DNA"/>
</dbReference>
<dbReference type="CTD" id="20324975"/>
<dbReference type="InterPro" id="IPR033116">
    <property type="entry name" value="TRYPSIN_SER"/>
</dbReference>
<proteinExistence type="predicted"/>
<dbReference type="InterPro" id="IPR018114">
    <property type="entry name" value="TRYPSIN_HIS"/>
</dbReference>
<dbReference type="SMART" id="SM00020">
    <property type="entry name" value="Tryp_SPc"/>
    <property type="match status" value="1"/>
</dbReference>
<dbReference type="Gene3D" id="2.40.10.10">
    <property type="entry name" value="Trypsin-like serine proteases"/>
    <property type="match status" value="1"/>
</dbReference>
<dbReference type="PROSITE" id="PS00135">
    <property type="entry name" value="TRYPSIN_SER"/>
    <property type="match status" value="1"/>
</dbReference>
<dbReference type="RefSeq" id="XP_009175546.1">
    <property type="nucleotide sequence ID" value="XM_009177282.1"/>
</dbReference>
<dbReference type="STRING" id="6198.A0A074Z112"/>
<dbReference type="SUPFAM" id="SSF50494">
    <property type="entry name" value="Trypsin-like serine proteases"/>
    <property type="match status" value="1"/>
</dbReference>
<dbReference type="PANTHER" id="PTHR24276:SF98">
    <property type="entry name" value="FI18310P1-RELATED"/>
    <property type="match status" value="1"/>
</dbReference>
<dbReference type="OrthoDB" id="531708at2759"/>
<dbReference type="InterPro" id="IPR043504">
    <property type="entry name" value="Peptidase_S1_PA_chymotrypsin"/>
</dbReference>
<name>A0A074Z112_OPIVI</name>
<dbReference type="GO" id="GO:0004252">
    <property type="term" value="F:serine-type endopeptidase activity"/>
    <property type="evidence" value="ECO:0007669"/>
    <property type="project" value="InterPro"/>
</dbReference>
<organism evidence="1 2">
    <name type="scientific">Opisthorchis viverrini</name>
    <name type="common">Southeast Asian liver fluke</name>
    <dbReference type="NCBI Taxonomy" id="6198"/>
    <lineage>
        <taxon>Eukaryota</taxon>
        <taxon>Metazoa</taxon>
        <taxon>Spiralia</taxon>
        <taxon>Lophotrochozoa</taxon>
        <taxon>Platyhelminthes</taxon>
        <taxon>Trematoda</taxon>
        <taxon>Digenea</taxon>
        <taxon>Opisthorchiida</taxon>
        <taxon>Opisthorchiata</taxon>
        <taxon>Opisthorchiidae</taxon>
        <taxon>Opisthorchis</taxon>
    </lineage>
</organism>
<dbReference type="AlphaFoldDB" id="A0A074Z112"/>
<dbReference type="InterPro" id="IPR001254">
    <property type="entry name" value="Trypsin_dom"/>
</dbReference>
<sequence>MRINPSLWTIVFWPQLISGLGLLEYRIQNGYVAEVGEFPSIVLLTGDTHRCTGTLVAPDKILTAGHCACGDPMTRAYANITDLDQRNSDTVQLRSIVDASYPESYTSACKKLSDGEDEDPIGLGGATDIAILCTDRPFHLKRGFIELSRLMLHPTEEEREKLLHGLVTPNSLVLGFGRDPSTETTGLLRFGFVDITPCPRDIQINTTGALCANENTNSQTPEVGDSGGPVVDQSGHVIGVTSISGYGWVVFSSVMTNLDFIRNHLV</sequence>
<dbReference type="Proteomes" id="UP000054324">
    <property type="component" value="Unassembled WGS sequence"/>
</dbReference>
<dbReference type="InterPro" id="IPR050430">
    <property type="entry name" value="Peptidase_S1"/>
</dbReference>
<dbReference type="Pfam" id="PF00089">
    <property type="entry name" value="Trypsin"/>
    <property type="match status" value="1"/>
</dbReference>
<dbReference type="PROSITE" id="PS00134">
    <property type="entry name" value="TRYPSIN_HIS"/>
    <property type="match status" value="1"/>
</dbReference>
<dbReference type="GeneID" id="20324975"/>
<dbReference type="InterPro" id="IPR009003">
    <property type="entry name" value="Peptidase_S1_PA"/>
</dbReference>
<evidence type="ECO:0000313" key="2">
    <source>
        <dbReference type="Proteomes" id="UP000054324"/>
    </source>
</evidence>
<dbReference type="KEGG" id="ovi:T265_10807"/>